<proteinExistence type="predicted"/>
<gene>
    <name evidence="2" type="ORF">J3R30DRAFT_860171</name>
</gene>
<evidence type="ECO:0000256" key="1">
    <source>
        <dbReference type="SAM" id="MobiDB-lite"/>
    </source>
</evidence>
<dbReference type="OrthoDB" id="2564984at2759"/>
<dbReference type="AlphaFoldDB" id="A0A9W9DV31"/>
<evidence type="ECO:0000313" key="3">
    <source>
        <dbReference type="Proteomes" id="UP001150266"/>
    </source>
</evidence>
<dbReference type="EMBL" id="JAOTPV010000002">
    <property type="protein sequence ID" value="KAJ4487864.1"/>
    <property type="molecule type" value="Genomic_DNA"/>
</dbReference>
<protein>
    <recommendedName>
        <fullName evidence="4">Brain protein I3</fullName>
    </recommendedName>
</protein>
<evidence type="ECO:0000313" key="2">
    <source>
        <dbReference type="EMBL" id="KAJ4487864.1"/>
    </source>
</evidence>
<accession>A0A9W9DV31</accession>
<keyword evidence="3" id="KW-1185">Reference proteome</keyword>
<feature type="region of interest" description="Disordered" evidence="1">
    <location>
        <begin position="21"/>
        <end position="61"/>
    </location>
</feature>
<dbReference type="Proteomes" id="UP001150266">
    <property type="component" value="Unassembled WGS sequence"/>
</dbReference>
<sequence length="189" mass="20962">MRLQLYRFARYSYLQTSIMSNPPAYTPTPNQHSSNGVASKSQIHMQPPQSPMQPQYPVQPTVQPPMRPPSMAMPQSGMQPSVSTEQAGEQYRTQLFAQCAQGIHDPHTKYGVCGIITAVVFPVCAGFPIGLICLFTDTEQRCHRCGVRLDNFDLTAFLGYNKSLSIQFFRATVKPEPSLFTPATSDLSS</sequence>
<name>A0A9W9DV31_9AGAR</name>
<reference evidence="2" key="1">
    <citation type="submission" date="2022-08" db="EMBL/GenBank/DDBJ databases">
        <title>A Global Phylogenomic Analysis of the Shiitake Genus Lentinula.</title>
        <authorList>
            <consortium name="DOE Joint Genome Institute"/>
            <person name="Sierra-Patev S."/>
            <person name="Min B."/>
            <person name="Naranjo-Ortiz M."/>
            <person name="Looney B."/>
            <person name="Konkel Z."/>
            <person name="Slot J.C."/>
            <person name="Sakamoto Y."/>
            <person name="Steenwyk J.L."/>
            <person name="Rokas A."/>
            <person name="Carro J."/>
            <person name="Camarero S."/>
            <person name="Ferreira P."/>
            <person name="Molpeceres G."/>
            <person name="Ruiz-Duenas F.J."/>
            <person name="Serrano A."/>
            <person name="Henrissat B."/>
            <person name="Drula E."/>
            <person name="Hughes K.W."/>
            <person name="Mata J.L."/>
            <person name="Ishikawa N.K."/>
            <person name="Vargas-Isla R."/>
            <person name="Ushijima S."/>
            <person name="Smith C.A."/>
            <person name="Ahrendt S."/>
            <person name="Andreopoulos W."/>
            <person name="He G."/>
            <person name="Labutti K."/>
            <person name="Lipzen A."/>
            <person name="Ng V."/>
            <person name="Riley R."/>
            <person name="Sandor L."/>
            <person name="Barry K."/>
            <person name="Martinez A.T."/>
            <person name="Xiao Y."/>
            <person name="Gibbons J.G."/>
            <person name="Terashima K."/>
            <person name="Grigoriev I.V."/>
            <person name="Hibbett D.S."/>
        </authorList>
    </citation>
    <scope>NUCLEOTIDE SEQUENCE</scope>
    <source>
        <strain evidence="2">JLM2183</strain>
    </source>
</reference>
<comment type="caution">
    <text evidence="2">The sequence shown here is derived from an EMBL/GenBank/DDBJ whole genome shotgun (WGS) entry which is preliminary data.</text>
</comment>
<feature type="compositionally biased region" description="Low complexity" evidence="1">
    <location>
        <begin position="42"/>
        <end position="61"/>
    </location>
</feature>
<organism evidence="2 3">
    <name type="scientific">Lentinula aciculospora</name>
    <dbReference type="NCBI Taxonomy" id="153920"/>
    <lineage>
        <taxon>Eukaryota</taxon>
        <taxon>Fungi</taxon>
        <taxon>Dikarya</taxon>
        <taxon>Basidiomycota</taxon>
        <taxon>Agaricomycotina</taxon>
        <taxon>Agaricomycetes</taxon>
        <taxon>Agaricomycetidae</taxon>
        <taxon>Agaricales</taxon>
        <taxon>Marasmiineae</taxon>
        <taxon>Omphalotaceae</taxon>
        <taxon>Lentinula</taxon>
    </lineage>
</organism>
<feature type="compositionally biased region" description="Polar residues" evidence="1">
    <location>
        <begin position="27"/>
        <end position="41"/>
    </location>
</feature>
<evidence type="ECO:0008006" key="4">
    <source>
        <dbReference type="Google" id="ProtNLM"/>
    </source>
</evidence>